<name>F4SCG3_MELLP</name>
<feature type="region of interest" description="Disordered" evidence="1">
    <location>
        <begin position="1"/>
        <end position="26"/>
    </location>
</feature>
<evidence type="ECO:0000256" key="1">
    <source>
        <dbReference type="SAM" id="MobiDB-lite"/>
    </source>
</evidence>
<dbReference type="RefSeq" id="XP_007419061.1">
    <property type="nucleotide sequence ID" value="XM_007418999.1"/>
</dbReference>
<evidence type="ECO:0000313" key="3">
    <source>
        <dbReference type="EMBL" id="EGF97667.1"/>
    </source>
</evidence>
<keyword evidence="2" id="KW-0812">Transmembrane</keyword>
<dbReference type="Proteomes" id="UP000001072">
    <property type="component" value="Unassembled WGS sequence"/>
</dbReference>
<sequence length="166" mass="18573">MVIQQDSARLESSSESQASFTISSSSQTHIRSASETRLHLIAPLSVDQPLHNPRSQGNDMEQSSSRPNSANTGTPLDANPFRAQINTIEKLINPQFPSWALAILILFAITRGILILICAAIMVIPLCKGPESRKKHWFLFRRIPQLGTVWRGCSFFEAVIMFKHPY</sequence>
<reference evidence="4" key="1">
    <citation type="journal article" date="2011" name="Proc. Natl. Acad. Sci. U.S.A.">
        <title>Obligate biotrophy features unraveled by the genomic analysis of rust fungi.</title>
        <authorList>
            <person name="Duplessis S."/>
            <person name="Cuomo C.A."/>
            <person name="Lin Y.-C."/>
            <person name="Aerts A."/>
            <person name="Tisserant E."/>
            <person name="Veneault-Fourrey C."/>
            <person name="Joly D.L."/>
            <person name="Hacquard S."/>
            <person name="Amselem J."/>
            <person name="Cantarel B.L."/>
            <person name="Chiu R."/>
            <person name="Coutinho P.M."/>
            <person name="Feau N."/>
            <person name="Field M."/>
            <person name="Frey P."/>
            <person name="Gelhaye E."/>
            <person name="Goldberg J."/>
            <person name="Grabherr M.G."/>
            <person name="Kodira C.D."/>
            <person name="Kohler A."/>
            <person name="Kuees U."/>
            <person name="Lindquist E.A."/>
            <person name="Lucas S.M."/>
            <person name="Mago R."/>
            <person name="Mauceli E."/>
            <person name="Morin E."/>
            <person name="Murat C."/>
            <person name="Pangilinan J.L."/>
            <person name="Park R."/>
            <person name="Pearson M."/>
            <person name="Quesneville H."/>
            <person name="Rouhier N."/>
            <person name="Sakthikumar S."/>
            <person name="Salamov A.A."/>
            <person name="Schmutz J."/>
            <person name="Selles B."/>
            <person name="Shapiro H."/>
            <person name="Tanguay P."/>
            <person name="Tuskan G.A."/>
            <person name="Henrissat B."/>
            <person name="Van de Peer Y."/>
            <person name="Rouze P."/>
            <person name="Ellis J.G."/>
            <person name="Dodds P.N."/>
            <person name="Schein J.E."/>
            <person name="Zhong S."/>
            <person name="Hamelin R.C."/>
            <person name="Grigoriev I.V."/>
            <person name="Szabo L.J."/>
            <person name="Martin F."/>
        </authorList>
    </citation>
    <scope>NUCLEOTIDE SEQUENCE [LARGE SCALE GENOMIC DNA]</scope>
    <source>
        <strain evidence="4">98AG31 / pathotype 3-4-7</strain>
    </source>
</reference>
<evidence type="ECO:0000313" key="4">
    <source>
        <dbReference type="Proteomes" id="UP000001072"/>
    </source>
</evidence>
<keyword evidence="4" id="KW-1185">Reference proteome</keyword>
<evidence type="ECO:0000256" key="2">
    <source>
        <dbReference type="SAM" id="Phobius"/>
    </source>
</evidence>
<dbReference type="HOGENOM" id="CLU_1603115_0_0_1"/>
<dbReference type="OrthoDB" id="2496582at2759"/>
<dbReference type="GeneID" id="18925237"/>
<dbReference type="KEGG" id="mlr:MELLADRAFT_114164"/>
<gene>
    <name evidence="3" type="ORF">MELLADRAFT_114164</name>
</gene>
<proteinExistence type="predicted"/>
<dbReference type="InParanoid" id="F4SCG3"/>
<feature type="compositionally biased region" description="Low complexity" evidence="1">
    <location>
        <begin position="10"/>
        <end position="26"/>
    </location>
</feature>
<feature type="compositionally biased region" description="Polar residues" evidence="1">
    <location>
        <begin position="53"/>
        <end position="74"/>
    </location>
</feature>
<dbReference type="EMBL" id="GL883207">
    <property type="protein sequence ID" value="EGF97667.1"/>
    <property type="molecule type" value="Genomic_DNA"/>
</dbReference>
<keyword evidence="2" id="KW-0472">Membrane</keyword>
<feature type="region of interest" description="Disordered" evidence="1">
    <location>
        <begin position="47"/>
        <end position="77"/>
    </location>
</feature>
<protein>
    <submittedName>
        <fullName evidence="3">Uncharacterized protein</fullName>
    </submittedName>
</protein>
<accession>F4SCG3</accession>
<organism evidence="4">
    <name type="scientific">Melampsora larici-populina (strain 98AG31 / pathotype 3-4-7)</name>
    <name type="common">Poplar leaf rust fungus</name>
    <dbReference type="NCBI Taxonomy" id="747676"/>
    <lineage>
        <taxon>Eukaryota</taxon>
        <taxon>Fungi</taxon>
        <taxon>Dikarya</taxon>
        <taxon>Basidiomycota</taxon>
        <taxon>Pucciniomycotina</taxon>
        <taxon>Pucciniomycetes</taxon>
        <taxon>Pucciniales</taxon>
        <taxon>Melampsoraceae</taxon>
        <taxon>Melampsora</taxon>
    </lineage>
</organism>
<feature type="transmembrane region" description="Helical" evidence="2">
    <location>
        <begin position="99"/>
        <end position="127"/>
    </location>
</feature>
<dbReference type="VEuPathDB" id="FungiDB:MELLADRAFT_114164"/>
<dbReference type="AlphaFoldDB" id="F4SCG3"/>
<keyword evidence="2" id="KW-1133">Transmembrane helix</keyword>